<evidence type="ECO:0000313" key="10">
    <source>
        <dbReference type="Proteomes" id="UP000229740"/>
    </source>
</evidence>
<dbReference type="SUPFAM" id="SSF55205">
    <property type="entry name" value="EPT/RTPC-like"/>
    <property type="match status" value="1"/>
</dbReference>
<feature type="binding site" evidence="7">
    <location>
        <position position="190"/>
    </location>
    <ligand>
        <name>3-phosphoshikimate</name>
        <dbReference type="ChEBI" id="CHEBI:145989"/>
    </ligand>
</feature>
<feature type="domain" description="Enolpyruvate transferase" evidence="8">
    <location>
        <begin position="39"/>
        <end position="439"/>
    </location>
</feature>
<keyword evidence="5 7" id="KW-0057">Aromatic amino acid biosynthesis</keyword>
<evidence type="ECO:0000313" key="9">
    <source>
        <dbReference type="EMBL" id="PID58339.1"/>
    </source>
</evidence>
<feature type="binding site" evidence="7">
    <location>
        <position position="192"/>
    </location>
    <ligand>
        <name>phosphoenolpyruvate</name>
        <dbReference type="ChEBI" id="CHEBI:58702"/>
    </ligand>
</feature>
<dbReference type="GO" id="GO:0008652">
    <property type="term" value="P:amino acid biosynthetic process"/>
    <property type="evidence" value="ECO:0007669"/>
    <property type="project" value="UniProtKB-KW"/>
</dbReference>
<dbReference type="PANTHER" id="PTHR21090">
    <property type="entry name" value="AROM/DEHYDROQUINATE SYNTHASE"/>
    <property type="match status" value="1"/>
</dbReference>
<keyword evidence="7" id="KW-0963">Cytoplasm</keyword>
<feature type="binding site" evidence="7">
    <location>
        <position position="191"/>
    </location>
    <ligand>
        <name>3-phosphoshikimate</name>
        <dbReference type="ChEBI" id="CHEBI:145989"/>
    </ligand>
</feature>
<dbReference type="InterPro" id="IPR001986">
    <property type="entry name" value="Enolpyruvate_Tfrase_dom"/>
</dbReference>
<comment type="caution">
    <text evidence="9">The sequence shown here is derived from an EMBL/GenBank/DDBJ whole genome shotgun (WGS) entry which is preliminary data.</text>
</comment>
<comment type="caution">
    <text evidence="7">Lacks conserved residue(s) required for the propagation of feature annotation.</text>
</comment>
<feature type="binding site" evidence="7">
    <location>
        <position position="362"/>
    </location>
    <ligand>
        <name>phosphoenolpyruvate</name>
        <dbReference type="ChEBI" id="CHEBI:58702"/>
    </ligand>
</feature>
<dbReference type="Gene3D" id="3.65.10.10">
    <property type="entry name" value="Enolpyruvate transferase domain"/>
    <property type="match status" value="2"/>
</dbReference>
<dbReference type="PANTHER" id="PTHR21090:SF5">
    <property type="entry name" value="PENTAFUNCTIONAL AROM POLYPEPTIDE"/>
    <property type="match status" value="1"/>
</dbReference>
<evidence type="ECO:0000259" key="8">
    <source>
        <dbReference type="Pfam" id="PF00275"/>
    </source>
</evidence>
<dbReference type="EC" id="2.5.1.19" evidence="7"/>
<dbReference type="UniPathway" id="UPA00053">
    <property type="reaction ID" value="UER00089"/>
</dbReference>
<keyword evidence="4 7" id="KW-0808">Transferase</keyword>
<feature type="binding site" evidence="7">
    <location>
        <position position="51"/>
    </location>
    <ligand>
        <name>3-phosphoshikimate</name>
        <dbReference type="ChEBI" id="CHEBI:145989"/>
    </ligand>
</feature>
<dbReference type="NCBIfam" id="TIGR01356">
    <property type="entry name" value="aroA"/>
    <property type="match status" value="1"/>
</dbReference>
<evidence type="ECO:0000256" key="4">
    <source>
        <dbReference type="ARBA" id="ARBA00022679"/>
    </source>
</evidence>
<dbReference type="InterPro" id="IPR013792">
    <property type="entry name" value="RNA3'P_cycl/enolpyr_Trfase_a/b"/>
</dbReference>
<evidence type="ECO:0000256" key="7">
    <source>
        <dbReference type="HAMAP-Rule" id="MF_00210"/>
    </source>
</evidence>
<comment type="similarity">
    <text evidence="2 7">Belongs to the EPSP synthase family.</text>
</comment>
<organism evidence="9 10">
    <name type="scientific">candidate division KSB3 bacterium</name>
    <dbReference type="NCBI Taxonomy" id="2044937"/>
    <lineage>
        <taxon>Bacteria</taxon>
        <taxon>candidate division KSB3</taxon>
    </lineage>
</organism>
<feature type="binding site" evidence="7">
    <location>
        <position position="430"/>
    </location>
    <ligand>
        <name>phosphoenolpyruvate</name>
        <dbReference type="ChEBI" id="CHEBI:58702"/>
    </ligand>
</feature>
<reference evidence="9 10" key="1">
    <citation type="submission" date="2017-10" db="EMBL/GenBank/DDBJ databases">
        <title>Novel microbial diversity and functional potential in the marine mammal oral microbiome.</title>
        <authorList>
            <person name="Dudek N.K."/>
            <person name="Sun C.L."/>
            <person name="Burstein D."/>
            <person name="Kantor R.S."/>
            <person name="Aliaga Goltsman D.S."/>
            <person name="Bik E.M."/>
            <person name="Thomas B.C."/>
            <person name="Banfield J.F."/>
            <person name="Relman D.A."/>
        </authorList>
    </citation>
    <scope>NUCLEOTIDE SEQUENCE [LARGE SCALE GENOMIC DNA]</scope>
    <source>
        <strain evidence="9">DOLZORAL124_49_17</strain>
    </source>
</reference>
<dbReference type="GO" id="GO:0005737">
    <property type="term" value="C:cytoplasm"/>
    <property type="evidence" value="ECO:0007669"/>
    <property type="project" value="UniProtKB-SubCell"/>
</dbReference>
<feature type="binding site" evidence="7">
    <location>
        <position position="147"/>
    </location>
    <ligand>
        <name>phosphoenolpyruvate</name>
        <dbReference type="ChEBI" id="CHEBI:58702"/>
    </ligand>
</feature>
<comment type="subunit">
    <text evidence="7">Monomer.</text>
</comment>
<dbReference type="EMBL" id="PDPS01000023">
    <property type="protein sequence ID" value="PID58339.1"/>
    <property type="molecule type" value="Genomic_DNA"/>
</dbReference>
<keyword evidence="3 7" id="KW-0028">Amino-acid biosynthesis</keyword>
<dbReference type="GO" id="GO:0003866">
    <property type="term" value="F:3-phosphoshikimate 1-carboxyvinyltransferase activity"/>
    <property type="evidence" value="ECO:0007669"/>
    <property type="project" value="UniProtKB-UniRule"/>
</dbReference>
<feature type="binding site" evidence="7">
    <location>
        <position position="404"/>
    </location>
    <ligand>
        <name>phosphoenolpyruvate</name>
        <dbReference type="ChEBI" id="CHEBI:58702"/>
    </ligand>
</feature>
<comment type="catalytic activity">
    <reaction evidence="6">
        <text>3-phosphoshikimate + phosphoenolpyruvate = 5-O-(1-carboxyvinyl)-3-phosphoshikimate + phosphate</text>
        <dbReference type="Rhea" id="RHEA:21256"/>
        <dbReference type="ChEBI" id="CHEBI:43474"/>
        <dbReference type="ChEBI" id="CHEBI:57701"/>
        <dbReference type="ChEBI" id="CHEBI:58702"/>
        <dbReference type="ChEBI" id="CHEBI:145989"/>
        <dbReference type="EC" id="2.5.1.19"/>
    </reaction>
    <physiologicalReaction direction="left-to-right" evidence="6">
        <dbReference type="Rhea" id="RHEA:21257"/>
    </physiologicalReaction>
</comment>
<accession>A0A2G6E8B0</accession>
<evidence type="ECO:0000256" key="3">
    <source>
        <dbReference type="ARBA" id="ARBA00022605"/>
    </source>
</evidence>
<feature type="active site" description="Proton acceptor" evidence="7">
    <location>
        <position position="331"/>
    </location>
</feature>
<comment type="pathway">
    <text evidence="1 7">Metabolic intermediate biosynthesis; chorismate biosynthesis; chorismate from D-erythrose 4-phosphate and phosphoenolpyruvate: step 6/7.</text>
</comment>
<protein>
    <recommendedName>
        <fullName evidence="7">3-phosphoshikimate 1-carboxyvinyltransferase</fullName>
        <ecNumber evidence="7">2.5.1.19</ecNumber>
    </recommendedName>
    <alternativeName>
        <fullName evidence="7">5-enolpyruvylshikimate-3-phosphate synthase</fullName>
        <shortName evidence="7">EPSP synthase</shortName>
        <shortName evidence="7">EPSPS</shortName>
    </alternativeName>
</protein>
<sequence length="444" mass="47959">MKEKHSKARCSRAWRSAARAKRITAHDTAMRHTRTIRPAGISGQLNAPASKSDMVRAVAVAALTDNAYTILHPSYCEDALAACRVVEALGVQLLRSPEQLQLFPGRKAIQSVLNCGESALCIRMFASIAALGSEPTTLTGHGSLRSRPLTMIEQPLRDLGVCCHSCSGVQPLTIQGPLQAGRTVVDASGSSQFLSGLLMALPLCKGRSEIIVPALVSHPYVEMTLHLLRTFGIRIEHDRFQRFFIQGAQQYTAVDYQIEGDWSGASCLLTAGALAGRIRVTNLRHDSLQADTAILEALRRAGASVDVGEHYVEVAQAPLSGFTFDATECPDLFPALVALAVSCVGKSVIYGAERLAVKESDRGQALLTEFRKMGAALERYPDRLEILGRTFLDGGTIDSYNDHRIAMACAVAALGSRSGVTIEAAECVAKSYPEFFDDLERVMI</sequence>
<dbReference type="AlphaFoldDB" id="A0A2G6E8B0"/>
<feature type="binding site" evidence="7">
    <location>
        <position position="192"/>
    </location>
    <ligand>
        <name>3-phosphoshikimate</name>
        <dbReference type="ChEBI" id="CHEBI:145989"/>
    </ligand>
</feature>
<evidence type="ECO:0000256" key="6">
    <source>
        <dbReference type="ARBA" id="ARBA00044633"/>
    </source>
</evidence>
<feature type="binding site" evidence="7">
    <location>
        <position position="217"/>
    </location>
    <ligand>
        <name>3-phosphoshikimate</name>
        <dbReference type="ChEBI" id="CHEBI:145989"/>
    </ligand>
</feature>
<feature type="binding site" evidence="7">
    <location>
        <position position="358"/>
    </location>
    <ligand>
        <name>3-phosphoshikimate</name>
        <dbReference type="ChEBI" id="CHEBI:145989"/>
    </ligand>
</feature>
<comment type="subcellular location">
    <subcellularLocation>
        <location evidence="7">Cytoplasm</location>
    </subcellularLocation>
</comment>
<dbReference type="HAMAP" id="MF_00210">
    <property type="entry name" value="EPSP_synth"/>
    <property type="match status" value="1"/>
</dbReference>
<proteinExistence type="inferred from homology"/>
<dbReference type="GO" id="GO:0009073">
    <property type="term" value="P:aromatic amino acid family biosynthetic process"/>
    <property type="evidence" value="ECO:0007669"/>
    <property type="project" value="UniProtKB-KW"/>
</dbReference>
<evidence type="ECO:0000256" key="2">
    <source>
        <dbReference type="ARBA" id="ARBA00009948"/>
    </source>
</evidence>
<dbReference type="Proteomes" id="UP000229740">
    <property type="component" value="Unassembled WGS sequence"/>
</dbReference>
<feature type="binding site" evidence="7">
    <location>
        <position position="52"/>
    </location>
    <ligand>
        <name>3-phosphoshikimate</name>
        <dbReference type="ChEBI" id="CHEBI:145989"/>
    </ligand>
</feature>
<dbReference type="CDD" id="cd01556">
    <property type="entry name" value="EPSP_synthase"/>
    <property type="match status" value="1"/>
</dbReference>
<name>A0A2G6E8B0_9BACT</name>
<dbReference type="InterPro" id="IPR006264">
    <property type="entry name" value="EPSP_synthase"/>
</dbReference>
<evidence type="ECO:0000256" key="1">
    <source>
        <dbReference type="ARBA" id="ARBA00004811"/>
    </source>
</evidence>
<dbReference type="PIRSF" id="PIRSF000505">
    <property type="entry name" value="EPSPS"/>
    <property type="match status" value="1"/>
</dbReference>
<comment type="function">
    <text evidence="7">Catalyzes the transfer of the enolpyruvyl moiety of phosphoenolpyruvate (PEP) to the 5-hydroxyl of shikimate-3-phosphate (S3P) to produce enolpyruvyl shikimate-3-phosphate and inorganic phosphate.</text>
</comment>
<evidence type="ECO:0000256" key="5">
    <source>
        <dbReference type="ARBA" id="ARBA00023141"/>
    </source>
</evidence>
<feature type="binding site" evidence="7">
    <location>
        <position position="331"/>
    </location>
    <ligand>
        <name>3-phosphoshikimate</name>
        <dbReference type="ChEBI" id="CHEBI:145989"/>
    </ligand>
</feature>
<feature type="binding site" evidence="7">
    <location>
        <position position="56"/>
    </location>
    <ligand>
        <name>3-phosphoshikimate</name>
        <dbReference type="ChEBI" id="CHEBI:145989"/>
    </ligand>
</feature>
<gene>
    <name evidence="7 9" type="primary">aroA</name>
    <name evidence="9" type="ORF">CSB45_04535</name>
</gene>
<dbReference type="GO" id="GO:0009423">
    <property type="term" value="P:chorismate biosynthetic process"/>
    <property type="evidence" value="ECO:0007669"/>
    <property type="project" value="UniProtKB-UniRule"/>
</dbReference>
<dbReference type="InterPro" id="IPR036968">
    <property type="entry name" value="Enolpyruvate_Tfrase_sf"/>
</dbReference>
<feature type="binding site" evidence="7">
    <location>
        <position position="51"/>
    </location>
    <ligand>
        <name>phosphoenolpyruvate</name>
        <dbReference type="ChEBI" id="CHEBI:58702"/>
    </ligand>
</feature>
<dbReference type="Pfam" id="PF00275">
    <property type="entry name" value="EPSP_synthase"/>
    <property type="match status" value="1"/>
</dbReference>